<dbReference type="Gene3D" id="3.30.1330.60">
    <property type="entry name" value="OmpA-like domain"/>
    <property type="match status" value="1"/>
</dbReference>
<dbReference type="InterPro" id="IPR050330">
    <property type="entry name" value="Bact_OuterMem_StrucFunc"/>
</dbReference>
<dbReference type="SUPFAM" id="SSF103088">
    <property type="entry name" value="OmpA-like"/>
    <property type="match status" value="1"/>
</dbReference>
<protein>
    <submittedName>
        <fullName evidence="7">OmpA family protein</fullName>
    </submittedName>
</protein>
<proteinExistence type="predicted"/>
<dbReference type="PANTHER" id="PTHR30329">
    <property type="entry name" value="STATOR ELEMENT OF FLAGELLAR MOTOR COMPLEX"/>
    <property type="match status" value="1"/>
</dbReference>
<dbReference type="CDD" id="cd07185">
    <property type="entry name" value="OmpA_C-like"/>
    <property type="match status" value="1"/>
</dbReference>
<sequence>MKKLVILGTALLALNAVASEFQVKGGYDFYRKYKSGADYWKHSDFKVKNGATAGVEYIVDNQGEFEWGLGGEYKFSNNSGKLKPKKEQWNGTYSTAKKLGRDVPVYALGKFNLITTNGGNDALYVLGRAGYNFAKESREARKQAGLDIKGGLYTAAGIGTEFGPVSLEALYERSSFKVTDKTPNVGVTKYRDHLDSVGVRVGYRIGQLKNDRSPKVITQTVEVPVPTPVPTPDNTIDTRGNAVLPFSCSVDDKKCVIRGFKVDGRVPNENEQNDLRKIADVINQFADGGTIDFVGHTDSTGSNAYNQKLSVARAQNVARLLREYGLKNSISYGTITGQGETNPMDTNDTQQGRYNNRRVELFFQNVDFKNVKFINQ</sequence>
<dbReference type="PROSITE" id="PS51123">
    <property type="entry name" value="OMPA_2"/>
    <property type="match status" value="1"/>
</dbReference>
<evidence type="ECO:0000313" key="7">
    <source>
        <dbReference type="EMBL" id="XDU66682.1"/>
    </source>
</evidence>
<dbReference type="EMBL" id="CP165644">
    <property type="protein sequence ID" value="XDU66682.1"/>
    <property type="molecule type" value="Genomic_DNA"/>
</dbReference>
<reference evidence="7" key="1">
    <citation type="submission" date="2024-07" db="EMBL/GenBank/DDBJ databases">
        <authorList>
            <person name="Li X.-J."/>
            <person name="Wang X."/>
        </authorList>
    </citation>
    <scope>NUCLEOTIDE SEQUENCE</scope>
    <source>
        <strain evidence="7">HSP-334</strain>
    </source>
</reference>
<organism evidence="7">
    <name type="scientific">Leptotrichia rugosa</name>
    <dbReference type="NCBI Taxonomy" id="3239302"/>
    <lineage>
        <taxon>Bacteria</taxon>
        <taxon>Fusobacteriati</taxon>
        <taxon>Fusobacteriota</taxon>
        <taxon>Fusobacteriia</taxon>
        <taxon>Fusobacteriales</taxon>
        <taxon>Leptotrichiaceae</taxon>
        <taxon>Leptotrichia</taxon>
    </lineage>
</organism>
<dbReference type="PANTHER" id="PTHR30329:SF21">
    <property type="entry name" value="LIPOPROTEIN YIAD-RELATED"/>
    <property type="match status" value="1"/>
</dbReference>
<dbReference type="GO" id="GO:0009279">
    <property type="term" value="C:cell outer membrane"/>
    <property type="evidence" value="ECO:0007669"/>
    <property type="project" value="UniProtKB-SubCell"/>
</dbReference>
<dbReference type="InterPro" id="IPR006665">
    <property type="entry name" value="OmpA-like"/>
</dbReference>
<evidence type="ECO:0000256" key="5">
    <source>
        <dbReference type="SAM" id="SignalP"/>
    </source>
</evidence>
<feature type="chain" id="PRO_5044213414" evidence="5">
    <location>
        <begin position="19"/>
        <end position="376"/>
    </location>
</feature>
<dbReference type="AlphaFoldDB" id="A0AB39VG13"/>
<gene>
    <name evidence="7" type="ORF">AB8B22_09875</name>
</gene>
<keyword evidence="3" id="KW-0998">Cell outer membrane</keyword>
<dbReference type="InterPro" id="IPR036737">
    <property type="entry name" value="OmpA-like_sf"/>
</dbReference>
<dbReference type="InterPro" id="IPR006664">
    <property type="entry name" value="OMP_bac"/>
</dbReference>
<evidence type="ECO:0000256" key="2">
    <source>
        <dbReference type="ARBA" id="ARBA00023136"/>
    </source>
</evidence>
<keyword evidence="5" id="KW-0732">Signal</keyword>
<evidence type="ECO:0000256" key="1">
    <source>
        <dbReference type="ARBA" id="ARBA00004442"/>
    </source>
</evidence>
<evidence type="ECO:0000256" key="3">
    <source>
        <dbReference type="ARBA" id="ARBA00023237"/>
    </source>
</evidence>
<dbReference type="Pfam" id="PF00691">
    <property type="entry name" value="OmpA"/>
    <property type="match status" value="1"/>
</dbReference>
<evidence type="ECO:0000259" key="6">
    <source>
        <dbReference type="PROSITE" id="PS51123"/>
    </source>
</evidence>
<evidence type="ECO:0000256" key="4">
    <source>
        <dbReference type="PROSITE-ProRule" id="PRU00473"/>
    </source>
</evidence>
<keyword evidence="2 4" id="KW-0472">Membrane</keyword>
<feature type="signal peptide" evidence="5">
    <location>
        <begin position="1"/>
        <end position="18"/>
    </location>
</feature>
<dbReference type="KEGG" id="lrug:AB8B22_09875"/>
<name>A0AB39VG13_9FUSO</name>
<feature type="domain" description="OmpA-like" evidence="6">
    <location>
        <begin position="247"/>
        <end position="367"/>
    </location>
</feature>
<dbReference type="RefSeq" id="WP_094079641.1">
    <property type="nucleotide sequence ID" value="NZ_CP165644.1"/>
</dbReference>
<comment type="subcellular location">
    <subcellularLocation>
        <location evidence="1">Cell outer membrane</location>
    </subcellularLocation>
</comment>
<accession>A0AB39VG13</accession>
<dbReference type="PRINTS" id="PR01021">
    <property type="entry name" value="OMPADOMAIN"/>
</dbReference>